<protein>
    <submittedName>
        <fullName evidence="1">Uncharacterized protein</fullName>
    </submittedName>
</protein>
<organism evidence="1 2">
    <name type="scientific">Peribacillus asahii</name>
    <dbReference type="NCBI Taxonomy" id="228899"/>
    <lineage>
        <taxon>Bacteria</taxon>
        <taxon>Bacillati</taxon>
        <taxon>Bacillota</taxon>
        <taxon>Bacilli</taxon>
        <taxon>Bacillales</taxon>
        <taxon>Bacillaceae</taxon>
        <taxon>Peribacillus</taxon>
    </lineage>
</organism>
<sequence>MLEVYNSKTNEVLYWNNDMIQCFEFIHSNFNELHEDWGNIWMREAE</sequence>
<reference evidence="1 2" key="1">
    <citation type="submission" date="2018-01" db="EMBL/GenBank/DDBJ databases">
        <title>Bacillus asahii Genome sequencing and assembly.</title>
        <authorList>
            <person name="Jiang H."/>
            <person name="Feng Y."/>
            <person name="Zhao F."/>
            <person name="Lin X."/>
        </authorList>
    </citation>
    <scope>NUCLEOTIDE SEQUENCE [LARGE SCALE GENOMIC DNA]</scope>
    <source>
        <strain evidence="1 2">OM18</strain>
    </source>
</reference>
<dbReference type="KEGG" id="pasa:BAOM_2931"/>
<name>A0A3Q9RNX8_9BACI</name>
<evidence type="ECO:0000313" key="2">
    <source>
        <dbReference type="Proteomes" id="UP000283095"/>
    </source>
</evidence>
<proteinExistence type="predicted"/>
<dbReference type="AlphaFoldDB" id="A0A3Q9RNX8"/>
<evidence type="ECO:0000313" key="1">
    <source>
        <dbReference type="EMBL" id="AZV43540.1"/>
    </source>
</evidence>
<dbReference type="EMBL" id="CP026095">
    <property type="protein sequence ID" value="AZV43540.1"/>
    <property type="molecule type" value="Genomic_DNA"/>
</dbReference>
<gene>
    <name evidence="1" type="ORF">BAOM_2931</name>
</gene>
<accession>A0A3Q9RNX8</accession>
<dbReference type="Proteomes" id="UP000283095">
    <property type="component" value="Chromosome"/>
</dbReference>